<name>A0A6N3T8Y1_9PROT</name>
<dbReference type="Proteomes" id="UP000321104">
    <property type="component" value="Unassembled WGS sequence"/>
</dbReference>
<dbReference type="EMBL" id="BJXQ01000020">
    <property type="protein sequence ID" value="GEN04508.1"/>
    <property type="molecule type" value="Genomic_DNA"/>
</dbReference>
<protein>
    <submittedName>
        <fullName evidence="2">Uncharacterized protein</fullName>
    </submittedName>
</protein>
<evidence type="ECO:0000313" key="3">
    <source>
        <dbReference type="Proteomes" id="UP000032673"/>
    </source>
</evidence>
<keyword evidence="3" id="KW-1185">Reference proteome</keyword>
<dbReference type="AlphaFoldDB" id="A0A6N3T8Y1"/>
<organism evidence="2 4">
    <name type="scientific">Acetobacter indonesiensis</name>
    <dbReference type="NCBI Taxonomy" id="104101"/>
    <lineage>
        <taxon>Bacteria</taxon>
        <taxon>Pseudomonadati</taxon>
        <taxon>Pseudomonadota</taxon>
        <taxon>Alphaproteobacteria</taxon>
        <taxon>Acetobacterales</taxon>
        <taxon>Acetobacteraceae</taxon>
        <taxon>Acetobacter</taxon>
    </lineage>
</organism>
<reference evidence="1 3" key="1">
    <citation type="submission" date="2012-11" db="EMBL/GenBank/DDBJ databases">
        <title>Whole genome sequence of Acetobacter indonesiensis 5H-1.</title>
        <authorList>
            <person name="Azuma Y."/>
            <person name="Higashiura N."/>
            <person name="Hirakawa H."/>
            <person name="Matsushita K."/>
        </authorList>
    </citation>
    <scope>NUCLEOTIDE SEQUENCE [LARGE SCALE GENOMIC DNA]</scope>
    <source>
        <strain evidence="1 3">5H-1</strain>
    </source>
</reference>
<comment type="caution">
    <text evidence="2">The sequence shown here is derived from an EMBL/GenBank/DDBJ whole genome shotgun (WGS) entry which is preliminary data.</text>
</comment>
<sequence length="55" mass="6167">MSGDLAPQDVIRLAQADQMALLSVLRVEQDPSYENIKYAKRISENFIGLIQRGGF</sequence>
<reference evidence="2 4" key="2">
    <citation type="submission" date="2019-07" db="EMBL/GenBank/DDBJ databases">
        <title>Whole genome shotgun sequence of Acetobacter indonesiensis NBRC 16471.</title>
        <authorList>
            <person name="Hosoyama A."/>
            <person name="Uohara A."/>
            <person name="Ohji S."/>
            <person name="Ichikawa N."/>
        </authorList>
    </citation>
    <scope>NUCLEOTIDE SEQUENCE [LARGE SCALE GENOMIC DNA]</scope>
    <source>
        <strain evidence="2 4">NBRC 16471</strain>
    </source>
</reference>
<dbReference type="Proteomes" id="UP000032673">
    <property type="component" value="Unassembled WGS sequence"/>
</dbReference>
<dbReference type="EMBL" id="BAMW01000004">
    <property type="protein sequence ID" value="GAN61977.1"/>
    <property type="molecule type" value="Genomic_DNA"/>
</dbReference>
<evidence type="ECO:0000313" key="1">
    <source>
        <dbReference type="EMBL" id="GAN61977.1"/>
    </source>
</evidence>
<evidence type="ECO:0000313" key="2">
    <source>
        <dbReference type="EMBL" id="GEN04508.1"/>
    </source>
</evidence>
<proteinExistence type="predicted"/>
<gene>
    <name evidence="1" type="ORF">Abin_004_047</name>
    <name evidence="2" type="ORF">AIN02nite_25330</name>
</gene>
<accession>A0A6N3T8Y1</accession>
<evidence type="ECO:0000313" key="4">
    <source>
        <dbReference type="Proteomes" id="UP000321104"/>
    </source>
</evidence>